<evidence type="ECO:0000256" key="9">
    <source>
        <dbReference type="ARBA" id="ARBA00023136"/>
    </source>
</evidence>
<evidence type="ECO:0000256" key="10">
    <source>
        <dbReference type="ARBA" id="ARBA00023180"/>
    </source>
</evidence>
<dbReference type="GO" id="GO:0006688">
    <property type="term" value="P:glycosphingolipid biosynthetic process"/>
    <property type="evidence" value="ECO:0007669"/>
    <property type="project" value="TreeGrafter"/>
</dbReference>
<dbReference type="EC" id="2.4.1.-" evidence="11"/>
<comment type="subcellular location">
    <subcellularLocation>
        <location evidence="1 11">Membrane</location>
        <topology evidence="1 11">Single-pass type II membrane protein</topology>
    </subcellularLocation>
</comment>
<keyword evidence="11" id="KW-0464">Manganese</keyword>
<evidence type="ECO:0000256" key="1">
    <source>
        <dbReference type="ARBA" id="ARBA00004606"/>
    </source>
</evidence>
<dbReference type="GO" id="GO:0046872">
    <property type="term" value="F:metal ion binding"/>
    <property type="evidence" value="ECO:0007669"/>
    <property type="project" value="UniProtKB-UniRule"/>
</dbReference>
<comment type="cofactor">
    <cofactor evidence="11">
        <name>Mn(2+)</name>
        <dbReference type="ChEBI" id="CHEBI:29035"/>
    </cofactor>
</comment>
<evidence type="ECO:0000256" key="6">
    <source>
        <dbReference type="ARBA" id="ARBA00022692"/>
    </source>
</evidence>
<accession>A0A8X6G9J2</accession>
<dbReference type="InterPro" id="IPR003859">
    <property type="entry name" value="Galactosyl_T"/>
</dbReference>
<dbReference type="Proteomes" id="UP000887116">
    <property type="component" value="Unassembled WGS sequence"/>
</dbReference>
<dbReference type="CDD" id="cd00899">
    <property type="entry name" value="b4GalT"/>
    <property type="match status" value="1"/>
</dbReference>
<sequence length="338" mass="39858">MAIVSAKNIRILKFLHLAKSKPILSCVVFSILLSFLLPLRCPTWRGYEYLRLNEIKDDLQICLVTRRPHDFKLCPLSSPELAAYQHVNKIVNETLLREMPEKLKILPGGRWFPKHCSSWQRVAIILPYRKRKEHLDIFLQHMHPFLQAQQLDYGIFVIEQSEKHPFNRAKLFNIGYLEATKEPDFCCFIFHDVDLLPESPRHTYGCSEEPRHMCSALDTFRYVLPYPELFGGVVAFTKEQFSYVNGYSNLYFGWGGEDDDLYERLKAKQLKVRRWAPEISRFTMLFHKKEIPNQHRFLLLKTVKERMERDGLSTLDYKILSTDLYPLYTRVLVDVKPA</sequence>
<dbReference type="OrthoDB" id="10038994at2759"/>
<evidence type="ECO:0000256" key="5">
    <source>
        <dbReference type="ARBA" id="ARBA00022679"/>
    </source>
</evidence>
<dbReference type="GO" id="GO:0005975">
    <property type="term" value="P:carbohydrate metabolic process"/>
    <property type="evidence" value="ECO:0007669"/>
    <property type="project" value="InterPro"/>
</dbReference>
<dbReference type="PANTHER" id="PTHR19300:SF57">
    <property type="entry name" value="BETA-1,4-N-ACETYLGALACTOSAMINYLTRANSFERASE"/>
    <property type="match status" value="1"/>
</dbReference>
<name>A0A8X6G9J2_TRICU</name>
<dbReference type="GO" id="GO:0016020">
    <property type="term" value="C:membrane"/>
    <property type="evidence" value="ECO:0007669"/>
    <property type="project" value="UniProtKB-SubCell"/>
</dbReference>
<proteinExistence type="inferred from homology"/>
<dbReference type="GO" id="GO:0005794">
    <property type="term" value="C:Golgi apparatus"/>
    <property type="evidence" value="ECO:0007669"/>
    <property type="project" value="TreeGrafter"/>
</dbReference>
<comment type="caution">
    <text evidence="14">The sequence shown here is derived from an EMBL/GenBank/DDBJ whole genome shotgun (WGS) entry which is preliminary data.</text>
</comment>
<dbReference type="InterPro" id="IPR027791">
    <property type="entry name" value="Galactosyl_T_C"/>
</dbReference>
<dbReference type="Gene3D" id="3.90.550.10">
    <property type="entry name" value="Spore Coat Polysaccharide Biosynthesis Protein SpsA, Chain A"/>
    <property type="match status" value="1"/>
</dbReference>
<evidence type="ECO:0000256" key="8">
    <source>
        <dbReference type="ARBA" id="ARBA00022989"/>
    </source>
</evidence>
<protein>
    <recommendedName>
        <fullName evidence="11">Beta-1,4-N-acetylgalactosaminyltransferase</fullName>
        <ecNumber evidence="11">2.4.1.-</ecNumber>
    </recommendedName>
    <alternativeName>
        <fullName evidence="11">Beta-4-GalNAcT</fullName>
    </alternativeName>
</protein>
<evidence type="ECO:0000256" key="4">
    <source>
        <dbReference type="ARBA" id="ARBA00022676"/>
    </source>
</evidence>
<evidence type="ECO:0000313" key="14">
    <source>
        <dbReference type="EMBL" id="GFQ77518.1"/>
    </source>
</evidence>
<keyword evidence="7 11" id="KW-0735">Signal-anchor</keyword>
<reference evidence="14" key="1">
    <citation type="submission" date="2020-07" db="EMBL/GenBank/DDBJ databases">
        <title>Multicomponent nature underlies the extraordinary mechanical properties of spider dragline silk.</title>
        <authorList>
            <person name="Kono N."/>
            <person name="Nakamura H."/>
            <person name="Mori M."/>
            <person name="Yoshida Y."/>
            <person name="Ohtoshi R."/>
            <person name="Malay A.D."/>
            <person name="Moran D.A.P."/>
            <person name="Tomita M."/>
            <person name="Numata K."/>
            <person name="Arakawa K."/>
        </authorList>
    </citation>
    <scope>NUCLEOTIDE SEQUENCE</scope>
</reference>
<keyword evidence="9" id="KW-0472">Membrane</keyword>
<keyword evidence="11" id="KW-0479">Metal-binding</keyword>
<keyword evidence="6" id="KW-0812">Transmembrane</keyword>
<dbReference type="Pfam" id="PF02709">
    <property type="entry name" value="Glyco_transf_7C"/>
    <property type="match status" value="1"/>
</dbReference>
<comment type="similarity">
    <text evidence="3 11">Belongs to the glycosyltransferase 7 family.</text>
</comment>
<dbReference type="InterPro" id="IPR029044">
    <property type="entry name" value="Nucleotide-diphossugar_trans"/>
</dbReference>
<comment type="pathway">
    <text evidence="2 11">Protein modification; protein glycosylation.</text>
</comment>
<evidence type="ECO:0000313" key="15">
    <source>
        <dbReference type="Proteomes" id="UP000887116"/>
    </source>
</evidence>
<dbReference type="PRINTS" id="PR02050">
    <property type="entry name" value="B14GALTRFASE"/>
</dbReference>
<keyword evidence="8" id="KW-1133">Transmembrane helix</keyword>
<dbReference type="EMBL" id="BMAO01021803">
    <property type="protein sequence ID" value="GFQ77518.1"/>
    <property type="molecule type" value="Genomic_DNA"/>
</dbReference>
<dbReference type="GO" id="GO:0033842">
    <property type="term" value="F:N-acetyl-beta-glucosaminyl-derivative 4-beta-N-acetylgalactosaminyltransferase activity"/>
    <property type="evidence" value="ECO:0007669"/>
    <property type="project" value="TreeGrafter"/>
</dbReference>
<evidence type="ECO:0000256" key="11">
    <source>
        <dbReference type="RuleBase" id="RU368121"/>
    </source>
</evidence>
<organism evidence="14 15">
    <name type="scientific">Trichonephila clavata</name>
    <name type="common">Joro spider</name>
    <name type="synonym">Nephila clavata</name>
    <dbReference type="NCBI Taxonomy" id="2740835"/>
    <lineage>
        <taxon>Eukaryota</taxon>
        <taxon>Metazoa</taxon>
        <taxon>Ecdysozoa</taxon>
        <taxon>Arthropoda</taxon>
        <taxon>Chelicerata</taxon>
        <taxon>Arachnida</taxon>
        <taxon>Araneae</taxon>
        <taxon>Araneomorphae</taxon>
        <taxon>Entelegynae</taxon>
        <taxon>Araneoidea</taxon>
        <taxon>Nephilidae</taxon>
        <taxon>Trichonephila</taxon>
    </lineage>
</organism>
<feature type="domain" description="Galactosyltransferase N-terminal" evidence="13">
    <location>
        <begin position="74"/>
        <end position="207"/>
    </location>
</feature>
<dbReference type="AlphaFoldDB" id="A0A8X6G9J2"/>
<dbReference type="GO" id="GO:0008378">
    <property type="term" value="F:galactosyltransferase activity"/>
    <property type="evidence" value="ECO:0007669"/>
    <property type="project" value="TreeGrafter"/>
</dbReference>
<evidence type="ECO:0000256" key="3">
    <source>
        <dbReference type="ARBA" id="ARBA00005735"/>
    </source>
</evidence>
<evidence type="ECO:0000256" key="7">
    <source>
        <dbReference type="ARBA" id="ARBA00022968"/>
    </source>
</evidence>
<evidence type="ECO:0000259" key="13">
    <source>
        <dbReference type="Pfam" id="PF13733"/>
    </source>
</evidence>
<dbReference type="SUPFAM" id="SSF53448">
    <property type="entry name" value="Nucleotide-diphospho-sugar transferases"/>
    <property type="match status" value="1"/>
</dbReference>
<dbReference type="InterPro" id="IPR027995">
    <property type="entry name" value="Galactosyl_T_N"/>
</dbReference>
<comment type="function">
    <text evidence="11">Catalyzes the transfer of galactose onto proteins or lipids.</text>
</comment>
<keyword evidence="5 11" id="KW-0808">Transferase</keyword>
<evidence type="ECO:0000256" key="2">
    <source>
        <dbReference type="ARBA" id="ARBA00004922"/>
    </source>
</evidence>
<dbReference type="PANTHER" id="PTHR19300">
    <property type="entry name" value="BETA-1,4-GALACTOSYLTRANSFERASE"/>
    <property type="match status" value="1"/>
</dbReference>
<keyword evidence="10 11" id="KW-0325">Glycoprotein</keyword>
<evidence type="ECO:0000259" key="12">
    <source>
        <dbReference type="Pfam" id="PF02709"/>
    </source>
</evidence>
<dbReference type="Pfam" id="PF13733">
    <property type="entry name" value="Glyco_transf_7N"/>
    <property type="match status" value="1"/>
</dbReference>
<gene>
    <name evidence="14" type="primary">B4GALT4</name>
    <name evidence="14" type="ORF">TNCT_388541</name>
</gene>
<feature type="domain" description="Galactosyltransferase C-terminal" evidence="12">
    <location>
        <begin position="211"/>
        <end position="288"/>
    </location>
</feature>
<keyword evidence="15" id="KW-1185">Reference proteome</keyword>
<keyword evidence="4 11" id="KW-0328">Glycosyltransferase</keyword>